<keyword evidence="4 16" id="KW-0808">Transferase</keyword>
<feature type="transmembrane region" description="Helical" evidence="13">
    <location>
        <begin position="66"/>
        <end position="99"/>
    </location>
</feature>
<dbReference type="EC" id="2.4.99.28" evidence="10"/>
<feature type="compositionally biased region" description="Polar residues" evidence="12">
    <location>
        <begin position="682"/>
        <end position="691"/>
    </location>
</feature>
<dbReference type="FunFam" id="1.10.3810.10:FF:000001">
    <property type="entry name" value="Penicillin-binding protein 1A"/>
    <property type="match status" value="1"/>
</dbReference>
<dbReference type="PANTHER" id="PTHR32282:SF33">
    <property type="entry name" value="PEPTIDOGLYCAN GLYCOSYLTRANSFERASE"/>
    <property type="match status" value="1"/>
</dbReference>
<dbReference type="InterPro" id="IPR023346">
    <property type="entry name" value="Lysozyme-like_dom_sf"/>
</dbReference>
<evidence type="ECO:0000259" key="14">
    <source>
        <dbReference type="Pfam" id="PF00905"/>
    </source>
</evidence>
<keyword evidence="5" id="KW-0378">Hydrolase</keyword>
<sequence>MDIKLTSDDRIGGSKSGASKSGASKRGGKKRPASKSGRGKAEPKKSFFSGGTNTKKRNSKRKKKPVTLFGIIVKLTYWLLVLGIWAGIGVAAIVAYYALQLPASDSWAVPDRPANIRIVATNGQLISNQGKMGGEAVLFRELPEYVPAAILAIEDRRFFDHIGIDPLGILRAALGNIQAGRVTAGGSTITQQVAKNLFLSPDQTLGRKVQEALLALWLEQNYSKIQIMELYLNRVYFGAGAFGIEAASQRYFAKSARNLSLGEAAILAGLLKAPSRLSPDKNPEGAAQRARVVLKAMAEVGYISTQEAEAAAIDPNQRIRTRVAGAEYYVADWVESLMTSYIGDVTQDVIVTTTIDWDLQKFAEFTVREAVSINGEERNFSQGALVSMTTDGAVKAIVGGVDYSDSQFNRAVSARRQSGSAFKPLVYLTALEAGFTPDTIVEDAPLDYEGWQPKNYNGEYAGDVTLRDALTFSLNTVAARLAIAVSPQAVINTAYRLGISSQIEPVPSISLGTAGISLLELTGAYVPFSNGGVGVIPYVITSIQTTEGEILYQNIPAGPGQVIAPQNVEMMNDMLSNAIDVGTGKRAHLANWQIAGKTGTTQSNRDALFIGYSANLTTGVWVGNDDNSSMKGVGGGTFPAEIWSAYMTRAHEGLVPANLPNGNSMPQLLDGFSPDGLPPQNVPQQNGTPGQQERPRTLVDLINELFGN</sequence>
<feature type="region of interest" description="Disordered" evidence="12">
    <location>
        <begin position="1"/>
        <end position="60"/>
    </location>
</feature>
<evidence type="ECO:0000256" key="10">
    <source>
        <dbReference type="ARBA" id="ARBA00044770"/>
    </source>
</evidence>
<evidence type="ECO:0000256" key="3">
    <source>
        <dbReference type="ARBA" id="ARBA00022676"/>
    </source>
</evidence>
<keyword evidence="8" id="KW-0511">Multifunctional enzyme</keyword>
<dbReference type="SUPFAM" id="SSF56601">
    <property type="entry name" value="beta-lactamase/transpeptidase-like"/>
    <property type="match status" value="1"/>
</dbReference>
<dbReference type="EMBL" id="UOEQ01000425">
    <property type="protein sequence ID" value="VAW22656.1"/>
    <property type="molecule type" value="Genomic_DNA"/>
</dbReference>
<dbReference type="GO" id="GO:0004180">
    <property type="term" value="F:carboxypeptidase activity"/>
    <property type="evidence" value="ECO:0007669"/>
    <property type="project" value="UniProtKB-KW"/>
</dbReference>
<dbReference type="InterPro" id="IPR001264">
    <property type="entry name" value="Glyco_trans_51"/>
</dbReference>
<dbReference type="InterPro" id="IPR001460">
    <property type="entry name" value="PCN-bd_Tpept"/>
</dbReference>
<feature type="region of interest" description="Disordered" evidence="12">
    <location>
        <begin position="661"/>
        <end position="695"/>
    </location>
</feature>
<dbReference type="GO" id="GO:0008360">
    <property type="term" value="P:regulation of cell shape"/>
    <property type="evidence" value="ECO:0007669"/>
    <property type="project" value="UniProtKB-KW"/>
</dbReference>
<dbReference type="GO" id="GO:0008955">
    <property type="term" value="F:peptidoglycan glycosyltransferase activity"/>
    <property type="evidence" value="ECO:0007669"/>
    <property type="project" value="UniProtKB-EC"/>
</dbReference>
<evidence type="ECO:0000256" key="13">
    <source>
        <dbReference type="SAM" id="Phobius"/>
    </source>
</evidence>
<keyword evidence="2" id="KW-0645">Protease</keyword>
<evidence type="ECO:0000313" key="16">
    <source>
        <dbReference type="EMBL" id="VAW22656.1"/>
    </source>
</evidence>
<evidence type="ECO:0000256" key="9">
    <source>
        <dbReference type="ARBA" id="ARBA00023316"/>
    </source>
</evidence>
<evidence type="ECO:0000259" key="15">
    <source>
        <dbReference type="Pfam" id="PF00912"/>
    </source>
</evidence>
<dbReference type="Pfam" id="PF00905">
    <property type="entry name" value="Transpeptidase"/>
    <property type="match status" value="1"/>
</dbReference>
<dbReference type="GO" id="GO:0071555">
    <property type="term" value="P:cell wall organization"/>
    <property type="evidence" value="ECO:0007669"/>
    <property type="project" value="UniProtKB-KW"/>
</dbReference>
<dbReference type="GO" id="GO:0030288">
    <property type="term" value="C:outer membrane-bounded periplasmic space"/>
    <property type="evidence" value="ECO:0007669"/>
    <property type="project" value="TreeGrafter"/>
</dbReference>
<feature type="domain" description="Glycosyl transferase family 51" evidence="15">
    <location>
        <begin position="131"/>
        <end position="297"/>
    </location>
</feature>
<name>A0A3B0USM0_9ZZZZ</name>
<dbReference type="GO" id="GO:0008658">
    <property type="term" value="F:penicillin binding"/>
    <property type="evidence" value="ECO:0007669"/>
    <property type="project" value="InterPro"/>
</dbReference>
<evidence type="ECO:0000256" key="12">
    <source>
        <dbReference type="SAM" id="MobiDB-lite"/>
    </source>
</evidence>
<dbReference type="Gene3D" id="3.40.710.10">
    <property type="entry name" value="DD-peptidase/beta-lactamase superfamily"/>
    <property type="match status" value="1"/>
</dbReference>
<evidence type="ECO:0000256" key="8">
    <source>
        <dbReference type="ARBA" id="ARBA00023268"/>
    </source>
</evidence>
<keyword evidence="7" id="KW-0573">Peptidoglycan synthesis</keyword>
<keyword evidence="6" id="KW-0133">Cell shape</keyword>
<dbReference type="GO" id="GO:0006508">
    <property type="term" value="P:proteolysis"/>
    <property type="evidence" value="ECO:0007669"/>
    <property type="project" value="UniProtKB-KW"/>
</dbReference>
<dbReference type="GO" id="GO:0009252">
    <property type="term" value="P:peptidoglycan biosynthetic process"/>
    <property type="evidence" value="ECO:0007669"/>
    <property type="project" value="UniProtKB-KW"/>
</dbReference>
<dbReference type="NCBIfam" id="TIGR02074">
    <property type="entry name" value="PBP_1a_fam"/>
    <property type="match status" value="1"/>
</dbReference>
<dbReference type="InterPro" id="IPR036950">
    <property type="entry name" value="PBP_transglycosylase"/>
</dbReference>
<keyword evidence="13" id="KW-0472">Membrane</keyword>
<evidence type="ECO:0000256" key="6">
    <source>
        <dbReference type="ARBA" id="ARBA00022960"/>
    </source>
</evidence>
<evidence type="ECO:0000256" key="1">
    <source>
        <dbReference type="ARBA" id="ARBA00022645"/>
    </source>
</evidence>
<dbReference type="Pfam" id="PF00912">
    <property type="entry name" value="Transgly"/>
    <property type="match status" value="1"/>
</dbReference>
<evidence type="ECO:0000256" key="4">
    <source>
        <dbReference type="ARBA" id="ARBA00022679"/>
    </source>
</evidence>
<dbReference type="InterPro" id="IPR050396">
    <property type="entry name" value="Glycosyltr_51/Transpeptidase"/>
</dbReference>
<evidence type="ECO:0000256" key="11">
    <source>
        <dbReference type="ARBA" id="ARBA00049902"/>
    </source>
</evidence>
<reference evidence="16" key="1">
    <citation type="submission" date="2018-06" db="EMBL/GenBank/DDBJ databases">
        <authorList>
            <person name="Zhirakovskaya E."/>
        </authorList>
    </citation>
    <scope>NUCLEOTIDE SEQUENCE</scope>
</reference>
<keyword evidence="13" id="KW-0812">Transmembrane</keyword>
<dbReference type="AlphaFoldDB" id="A0A3B0USM0"/>
<accession>A0A3B0USM0</accession>
<dbReference type="Gene3D" id="1.10.3810.10">
    <property type="entry name" value="Biosynthetic peptidoglycan transglycosylase-like"/>
    <property type="match status" value="1"/>
</dbReference>
<keyword evidence="1" id="KW-0121">Carboxypeptidase</keyword>
<feature type="compositionally biased region" description="Basic and acidic residues" evidence="12">
    <location>
        <begin position="1"/>
        <end position="12"/>
    </location>
</feature>
<dbReference type="InterPro" id="IPR012338">
    <property type="entry name" value="Beta-lactam/transpept-like"/>
</dbReference>
<dbReference type="SUPFAM" id="SSF53955">
    <property type="entry name" value="Lysozyme-like"/>
    <property type="match status" value="1"/>
</dbReference>
<keyword evidence="9" id="KW-0961">Cell wall biogenesis/degradation</keyword>
<protein>
    <recommendedName>
        <fullName evidence="10">peptidoglycan glycosyltransferase</fullName>
        <ecNumber evidence="10">2.4.99.28</ecNumber>
    </recommendedName>
</protein>
<dbReference type="PANTHER" id="PTHR32282">
    <property type="entry name" value="BINDING PROTEIN TRANSPEPTIDASE, PUTATIVE-RELATED"/>
    <property type="match status" value="1"/>
</dbReference>
<feature type="domain" description="Penicillin-binding protein transpeptidase" evidence="14">
    <location>
        <begin position="389"/>
        <end position="612"/>
    </location>
</feature>
<proteinExistence type="predicted"/>
<keyword evidence="3 16" id="KW-0328">Glycosyltransferase</keyword>
<evidence type="ECO:0000256" key="5">
    <source>
        <dbReference type="ARBA" id="ARBA00022801"/>
    </source>
</evidence>
<keyword evidence="13" id="KW-1133">Transmembrane helix</keyword>
<evidence type="ECO:0000256" key="2">
    <source>
        <dbReference type="ARBA" id="ARBA00022670"/>
    </source>
</evidence>
<organism evidence="16">
    <name type="scientific">hydrothermal vent metagenome</name>
    <dbReference type="NCBI Taxonomy" id="652676"/>
    <lineage>
        <taxon>unclassified sequences</taxon>
        <taxon>metagenomes</taxon>
        <taxon>ecological metagenomes</taxon>
    </lineage>
</organism>
<comment type="catalytic activity">
    <reaction evidence="11">
        <text>[GlcNAc-(1-&gt;4)-Mur2Ac(oyl-L-Ala-gamma-D-Glu-L-Lys-D-Ala-D-Ala)](n)-di-trans,octa-cis-undecaprenyl diphosphate + beta-D-GlcNAc-(1-&gt;4)-Mur2Ac(oyl-L-Ala-gamma-D-Glu-L-Lys-D-Ala-D-Ala)-di-trans,octa-cis-undecaprenyl diphosphate = [GlcNAc-(1-&gt;4)-Mur2Ac(oyl-L-Ala-gamma-D-Glu-L-Lys-D-Ala-D-Ala)](n+1)-di-trans,octa-cis-undecaprenyl diphosphate + di-trans,octa-cis-undecaprenyl diphosphate + H(+)</text>
        <dbReference type="Rhea" id="RHEA:23708"/>
        <dbReference type="Rhea" id="RHEA-COMP:9602"/>
        <dbReference type="Rhea" id="RHEA-COMP:9603"/>
        <dbReference type="ChEBI" id="CHEBI:15378"/>
        <dbReference type="ChEBI" id="CHEBI:58405"/>
        <dbReference type="ChEBI" id="CHEBI:60033"/>
        <dbReference type="ChEBI" id="CHEBI:78435"/>
        <dbReference type="EC" id="2.4.99.28"/>
    </reaction>
</comment>
<evidence type="ECO:0000256" key="7">
    <source>
        <dbReference type="ARBA" id="ARBA00022984"/>
    </source>
</evidence>
<gene>
    <name evidence="16" type="ORF">MNBD_ALPHA11-2334</name>
</gene>